<keyword evidence="6" id="KW-1185">Reference proteome</keyword>
<dbReference type="Proteomes" id="UP000054321">
    <property type="component" value="Unassembled WGS sequence"/>
</dbReference>
<keyword evidence="3" id="KW-0472">Membrane</keyword>
<dbReference type="GO" id="GO:0005524">
    <property type="term" value="F:ATP binding"/>
    <property type="evidence" value="ECO:0007669"/>
    <property type="project" value="UniProtKB-KW"/>
</dbReference>
<dbReference type="GO" id="GO:0016887">
    <property type="term" value="F:ATP hydrolysis activity"/>
    <property type="evidence" value="ECO:0007669"/>
    <property type="project" value="InterPro"/>
</dbReference>
<protein>
    <recommendedName>
        <fullName evidence="4">ABC transporter domain-containing protein</fullName>
    </recommendedName>
</protein>
<keyword evidence="2" id="KW-0067">ATP-binding</keyword>
<dbReference type="SUPFAM" id="SSF52540">
    <property type="entry name" value="P-loop containing nucleoside triphosphate hydrolases"/>
    <property type="match status" value="1"/>
</dbReference>
<dbReference type="AlphaFoldDB" id="A0A0C3H2A7"/>
<dbReference type="EMBL" id="KN832884">
    <property type="protein sequence ID" value="KIM96631.1"/>
    <property type="molecule type" value="Genomic_DNA"/>
</dbReference>
<evidence type="ECO:0000256" key="1">
    <source>
        <dbReference type="ARBA" id="ARBA00022741"/>
    </source>
</evidence>
<evidence type="ECO:0000313" key="6">
    <source>
        <dbReference type="Proteomes" id="UP000054321"/>
    </source>
</evidence>
<dbReference type="STRING" id="913774.A0A0C3H2A7"/>
<accession>A0A0C3H2A7</accession>
<dbReference type="Pfam" id="PF00005">
    <property type="entry name" value="ABC_tran"/>
    <property type="match status" value="1"/>
</dbReference>
<name>A0A0C3H2A7_OIDMZ</name>
<dbReference type="InParanoid" id="A0A0C3H2A7"/>
<feature type="transmembrane region" description="Helical" evidence="3">
    <location>
        <begin position="43"/>
        <end position="63"/>
    </location>
</feature>
<dbReference type="HOGENOM" id="CLU_1030944_0_0_1"/>
<evidence type="ECO:0000256" key="3">
    <source>
        <dbReference type="SAM" id="Phobius"/>
    </source>
</evidence>
<sequence>MRHSDHWVALSGIAIPFLLILSRKHIVASQTPFYLLATAQNMLSLVLDLITAALAIIVVSISFETRELGTGLALFSIVGLGTSTKLLISQWTELETSLGAMRRINDFAQNTPRDISSYRSLPPPRDWPSKGGIEFCNVSLSYSGKSTLISSILGLVHIQQGCIIVDDMDISLLEPDSLRSSVTVVPQNAVLLRADVRTNLTLGAAEAPSHVKMTEALKEYGLYDRFHERDGLDTLVVADLLSHGEQQIFCIVQALLHKSHLVLLDEPTGR</sequence>
<feature type="transmembrane region" description="Helical" evidence="3">
    <location>
        <begin position="6"/>
        <end position="22"/>
    </location>
</feature>
<keyword evidence="1" id="KW-0547">Nucleotide-binding</keyword>
<organism evidence="5 6">
    <name type="scientific">Oidiodendron maius (strain Zn)</name>
    <dbReference type="NCBI Taxonomy" id="913774"/>
    <lineage>
        <taxon>Eukaryota</taxon>
        <taxon>Fungi</taxon>
        <taxon>Dikarya</taxon>
        <taxon>Ascomycota</taxon>
        <taxon>Pezizomycotina</taxon>
        <taxon>Leotiomycetes</taxon>
        <taxon>Leotiomycetes incertae sedis</taxon>
        <taxon>Myxotrichaceae</taxon>
        <taxon>Oidiodendron</taxon>
    </lineage>
</organism>
<keyword evidence="3" id="KW-0812">Transmembrane</keyword>
<dbReference type="GO" id="GO:0042626">
    <property type="term" value="F:ATPase-coupled transmembrane transporter activity"/>
    <property type="evidence" value="ECO:0007669"/>
    <property type="project" value="TreeGrafter"/>
</dbReference>
<dbReference type="InterPro" id="IPR027417">
    <property type="entry name" value="P-loop_NTPase"/>
</dbReference>
<feature type="domain" description="ABC transporter" evidence="4">
    <location>
        <begin position="143"/>
        <end position="268"/>
    </location>
</feature>
<dbReference type="InterPro" id="IPR003439">
    <property type="entry name" value="ABC_transporter-like_ATP-bd"/>
</dbReference>
<reference evidence="6" key="2">
    <citation type="submission" date="2015-01" db="EMBL/GenBank/DDBJ databases">
        <title>Evolutionary Origins and Diversification of the Mycorrhizal Mutualists.</title>
        <authorList>
            <consortium name="DOE Joint Genome Institute"/>
            <consortium name="Mycorrhizal Genomics Consortium"/>
            <person name="Kohler A."/>
            <person name="Kuo A."/>
            <person name="Nagy L.G."/>
            <person name="Floudas D."/>
            <person name="Copeland A."/>
            <person name="Barry K.W."/>
            <person name="Cichocki N."/>
            <person name="Veneault-Fourrey C."/>
            <person name="LaButti K."/>
            <person name="Lindquist E.A."/>
            <person name="Lipzen A."/>
            <person name="Lundell T."/>
            <person name="Morin E."/>
            <person name="Murat C."/>
            <person name="Riley R."/>
            <person name="Ohm R."/>
            <person name="Sun H."/>
            <person name="Tunlid A."/>
            <person name="Henrissat B."/>
            <person name="Grigoriev I.V."/>
            <person name="Hibbett D.S."/>
            <person name="Martin F."/>
        </authorList>
    </citation>
    <scope>NUCLEOTIDE SEQUENCE [LARGE SCALE GENOMIC DNA]</scope>
    <source>
        <strain evidence="6">Zn</strain>
    </source>
</reference>
<proteinExistence type="predicted"/>
<dbReference type="GO" id="GO:0016020">
    <property type="term" value="C:membrane"/>
    <property type="evidence" value="ECO:0007669"/>
    <property type="project" value="TreeGrafter"/>
</dbReference>
<gene>
    <name evidence="5" type="ORF">OIDMADRAFT_148412</name>
</gene>
<dbReference type="PANTHER" id="PTHR24223">
    <property type="entry name" value="ATP-BINDING CASSETTE SUB-FAMILY C"/>
    <property type="match status" value="1"/>
</dbReference>
<evidence type="ECO:0000256" key="2">
    <source>
        <dbReference type="ARBA" id="ARBA00022840"/>
    </source>
</evidence>
<feature type="transmembrane region" description="Helical" evidence="3">
    <location>
        <begin position="69"/>
        <end position="88"/>
    </location>
</feature>
<dbReference type="InterPro" id="IPR050173">
    <property type="entry name" value="ABC_transporter_C-like"/>
</dbReference>
<dbReference type="OrthoDB" id="6500128at2759"/>
<evidence type="ECO:0000259" key="4">
    <source>
        <dbReference type="Pfam" id="PF00005"/>
    </source>
</evidence>
<reference evidence="5 6" key="1">
    <citation type="submission" date="2014-04" db="EMBL/GenBank/DDBJ databases">
        <authorList>
            <consortium name="DOE Joint Genome Institute"/>
            <person name="Kuo A."/>
            <person name="Martino E."/>
            <person name="Perotto S."/>
            <person name="Kohler A."/>
            <person name="Nagy L.G."/>
            <person name="Floudas D."/>
            <person name="Copeland A."/>
            <person name="Barry K.W."/>
            <person name="Cichocki N."/>
            <person name="Veneault-Fourrey C."/>
            <person name="LaButti K."/>
            <person name="Lindquist E.A."/>
            <person name="Lipzen A."/>
            <person name="Lundell T."/>
            <person name="Morin E."/>
            <person name="Murat C."/>
            <person name="Sun H."/>
            <person name="Tunlid A."/>
            <person name="Henrissat B."/>
            <person name="Grigoriev I.V."/>
            <person name="Hibbett D.S."/>
            <person name="Martin F."/>
            <person name="Nordberg H.P."/>
            <person name="Cantor M.N."/>
            <person name="Hua S.X."/>
        </authorList>
    </citation>
    <scope>NUCLEOTIDE SEQUENCE [LARGE SCALE GENOMIC DNA]</scope>
    <source>
        <strain evidence="5 6">Zn</strain>
    </source>
</reference>
<dbReference type="Gene3D" id="3.40.50.300">
    <property type="entry name" value="P-loop containing nucleotide triphosphate hydrolases"/>
    <property type="match status" value="1"/>
</dbReference>
<keyword evidence="3" id="KW-1133">Transmembrane helix</keyword>
<evidence type="ECO:0000313" key="5">
    <source>
        <dbReference type="EMBL" id="KIM96631.1"/>
    </source>
</evidence>